<accession>A0A372MJJ8</accession>
<keyword evidence="4" id="KW-0597">Phosphoprotein</keyword>
<feature type="domain" description="Histidine kinase" evidence="11">
    <location>
        <begin position="247"/>
        <end position="464"/>
    </location>
</feature>
<proteinExistence type="predicted"/>
<dbReference type="SMART" id="SM00388">
    <property type="entry name" value="HisKA"/>
    <property type="match status" value="1"/>
</dbReference>
<dbReference type="GO" id="GO:0005886">
    <property type="term" value="C:plasma membrane"/>
    <property type="evidence" value="ECO:0007669"/>
    <property type="project" value="TreeGrafter"/>
</dbReference>
<keyword evidence="8 10" id="KW-1133">Transmembrane helix</keyword>
<dbReference type="InterPro" id="IPR036097">
    <property type="entry name" value="HisK_dim/P_sf"/>
</dbReference>
<feature type="domain" description="HAMP" evidence="12">
    <location>
        <begin position="180"/>
        <end position="232"/>
    </location>
</feature>
<dbReference type="InterPro" id="IPR050398">
    <property type="entry name" value="HssS/ArlS-like"/>
</dbReference>
<keyword evidence="7 13" id="KW-0418">Kinase</keyword>
<evidence type="ECO:0000256" key="3">
    <source>
        <dbReference type="ARBA" id="ARBA00012438"/>
    </source>
</evidence>
<evidence type="ECO:0000256" key="1">
    <source>
        <dbReference type="ARBA" id="ARBA00000085"/>
    </source>
</evidence>
<dbReference type="PRINTS" id="PR00344">
    <property type="entry name" value="BCTRLSENSOR"/>
</dbReference>
<dbReference type="Gene3D" id="1.10.287.130">
    <property type="match status" value="1"/>
</dbReference>
<dbReference type="AlphaFoldDB" id="A0A372MJJ8"/>
<dbReference type="PROSITE" id="PS50885">
    <property type="entry name" value="HAMP"/>
    <property type="match status" value="1"/>
</dbReference>
<dbReference type="InterPro" id="IPR003660">
    <property type="entry name" value="HAMP_dom"/>
</dbReference>
<dbReference type="CDD" id="cd06225">
    <property type="entry name" value="HAMP"/>
    <property type="match status" value="1"/>
</dbReference>
<dbReference type="EC" id="2.7.13.3" evidence="3"/>
<dbReference type="SMART" id="SM00387">
    <property type="entry name" value="HATPase_c"/>
    <property type="match status" value="1"/>
</dbReference>
<dbReference type="PROSITE" id="PS50109">
    <property type="entry name" value="HIS_KIN"/>
    <property type="match status" value="1"/>
</dbReference>
<reference evidence="14" key="1">
    <citation type="submission" date="2018-08" db="EMBL/GenBank/DDBJ databases">
        <authorList>
            <person name="Grouzdev D.S."/>
            <person name="Krutkina M.S."/>
        </authorList>
    </citation>
    <scope>NUCLEOTIDE SEQUENCE [LARGE SCALE GENOMIC DNA]</scope>
    <source>
        <strain evidence="14">4-11</strain>
    </source>
</reference>
<comment type="subcellular location">
    <subcellularLocation>
        <location evidence="2">Membrane</location>
        <topology evidence="2">Multi-pass membrane protein</topology>
    </subcellularLocation>
</comment>
<evidence type="ECO:0000259" key="12">
    <source>
        <dbReference type="PROSITE" id="PS50885"/>
    </source>
</evidence>
<comment type="catalytic activity">
    <reaction evidence="1">
        <text>ATP + protein L-histidine = ADP + protein N-phospho-L-histidine.</text>
        <dbReference type="EC" id="2.7.13.3"/>
    </reaction>
</comment>
<dbReference type="PANTHER" id="PTHR45528:SF8">
    <property type="entry name" value="HISTIDINE KINASE"/>
    <property type="match status" value="1"/>
</dbReference>
<evidence type="ECO:0000256" key="6">
    <source>
        <dbReference type="ARBA" id="ARBA00022692"/>
    </source>
</evidence>
<dbReference type="InterPro" id="IPR003661">
    <property type="entry name" value="HisK_dim/P_dom"/>
</dbReference>
<evidence type="ECO:0000256" key="9">
    <source>
        <dbReference type="ARBA" id="ARBA00023136"/>
    </source>
</evidence>
<dbReference type="InterPro" id="IPR004358">
    <property type="entry name" value="Sig_transdc_His_kin-like_C"/>
</dbReference>
<dbReference type="EMBL" id="QUWK01000002">
    <property type="protein sequence ID" value="RFU95914.1"/>
    <property type="molecule type" value="Genomic_DNA"/>
</dbReference>
<evidence type="ECO:0000259" key="11">
    <source>
        <dbReference type="PROSITE" id="PS50109"/>
    </source>
</evidence>
<keyword evidence="5" id="KW-0808">Transferase</keyword>
<dbReference type="Pfam" id="PF00672">
    <property type="entry name" value="HAMP"/>
    <property type="match status" value="1"/>
</dbReference>
<protein>
    <recommendedName>
        <fullName evidence="3">histidine kinase</fullName>
        <ecNumber evidence="3">2.7.13.3</ecNumber>
    </recommendedName>
</protein>
<keyword evidence="6 10" id="KW-0812">Transmembrane</keyword>
<gene>
    <name evidence="13" type="ORF">DYP60_02620</name>
</gene>
<dbReference type="Gene3D" id="3.30.565.10">
    <property type="entry name" value="Histidine kinase-like ATPase, C-terminal domain"/>
    <property type="match status" value="1"/>
</dbReference>
<evidence type="ECO:0000256" key="5">
    <source>
        <dbReference type="ARBA" id="ARBA00022679"/>
    </source>
</evidence>
<evidence type="ECO:0000313" key="14">
    <source>
        <dbReference type="Proteomes" id="UP000264002"/>
    </source>
</evidence>
<dbReference type="CDD" id="cd00082">
    <property type="entry name" value="HisKA"/>
    <property type="match status" value="1"/>
</dbReference>
<evidence type="ECO:0000256" key="2">
    <source>
        <dbReference type="ARBA" id="ARBA00004141"/>
    </source>
</evidence>
<evidence type="ECO:0000256" key="7">
    <source>
        <dbReference type="ARBA" id="ARBA00022777"/>
    </source>
</evidence>
<dbReference type="SUPFAM" id="SSF158472">
    <property type="entry name" value="HAMP domain-like"/>
    <property type="match status" value="1"/>
</dbReference>
<dbReference type="InterPro" id="IPR003594">
    <property type="entry name" value="HATPase_dom"/>
</dbReference>
<dbReference type="Gene3D" id="6.10.340.10">
    <property type="match status" value="1"/>
</dbReference>
<dbReference type="GO" id="GO:0000155">
    <property type="term" value="F:phosphorelay sensor kinase activity"/>
    <property type="evidence" value="ECO:0007669"/>
    <property type="project" value="InterPro"/>
</dbReference>
<evidence type="ECO:0000256" key="10">
    <source>
        <dbReference type="SAM" id="Phobius"/>
    </source>
</evidence>
<dbReference type="Proteomes" id="UP000264002">
    <property type="component" value="Unassembled WGS sequence"/>
</dbReference>
<dbReference type="SUPFAM" id="SSF55874">
    <property type="entry name" value="ATPase domain of HSP90 chaperone/DNA topoisomerase II/histidine kinase"/>
    <property type="match status" value="1"/>
</dbReference>
<dbReference type="SMART" id="SM00304">
    <property type="entry name" value="HAMP"/>
    <property type="match status" value="1"/>
</dbReference>
<dbReference type="CDD" id="cd00075">
    <property type="entry name" value="HATPase"/>
    <property type="match status" value="1"/>
</dbReference>
<dbReference type="SUPFAM" id="SSF47384">
    <property type="entry name" value="Homodimeric domain of signal transducing histidine kinase"/>
    <property type="match status" value="1"/>
</dbReference>
<feature type="transmembrane region" description="Helical" evidence="10">
    <location>
        <begin position="6"/>
        <end position="24"/>
    </location>
</feature>
<dbReference type="Pfam" id="PF02518">
    <property type="entry name" value="HATPase_c"/>
    <property type="match status" value="1"/>
</dbReference>
<keyword evidence="14" id="KW-1185">Reference proteome</keyword>
<dbReference type="PANTHER" id="PTHR45528">
    <property type="entry name" value="SENSOR HISTIDINE KINASE CPXA"/>
    <property type="match status" value="1"/>
</dbReference>
<name>A0A372MJJ8_9SPIR</name>
<evidence type="ECO:0000256" key="8">
    <source>
        <dbReference type="ARBA" id="ARBA00022989"/>
    </source>
</evidence>
<comment type="caution">
    <text evidence="13">The sequence shown here is derived from an EMBL/GenBank/DDBJ whole genome shotgun (WGS) entry which is preliminary data.</text>
</comment>
<keyword evidence="9 10" id="KW-0472">Membrane</keyword>
<feature type="transmembrane region" description="Helical" evidence="10">
    <location>
        <begin position="151"/>
        <end position="174"/>
    </location>
</feature>
<evidence type="ECO:0000313" key="13">
    <source>
        <dbReference type="EMBL" id="RFU95914.1"/>
    </source>
</evidence>
<organism evidence="13 14">
    <name type="scientific">Sphaerochaeta halotolerans</name>
    <dbReference type="NCBI Taxonomy" id="2293840"/>
    <lineage>
        <taxon>Bacteria</taxon>
        <taxon>Pseudomonadati</taxon>
        <taxon>Spirochaetota</taxon>
        <taxon>Spirochaetia</taxon>
        <taxon>Spirochaetales</taxon>
        <taxon>Sphaerochaetaceae</taxon>
        <taxon>Sphaerochaeta</taxon>
    </lineage>
</organism>
<reference evidence="13 14" key="2">
    <citation type="submission" date="2018-09" db="EMBL/GenBank/DDBJ databases">
        <title>Genome of Sphaerochaeta halotolerans strain 4-11.</title>
        <authorList>
            <person name="Nazina T.N."/>
            <person name="Sokolova D.S."/>
        </authorList>
    </citation>
    <scope>NUCLEOTIDE SEQUENCE [LARGE SCALE GENOMIC DNA]</scope>
    <source>
        <strain evidence="13 14">4-11</strain>
    </source>
</reference>
<dbReference type="InterPro" id="IPR036890">
    <property type="entry name" value="HATPase_C_sf"/>
</dbReference>
<dbReference type="InterPro" id="IPR005467">
    <property type="entry name" value="His_kinase_dom"/>
</dbReference>
<dbReference type="Pfam" id="PF00512">
    <property type="entry name" value="HisKA"/>
    <property type="match status" value="1"/>
</dbReference>
<evidence type="ECO:0000256" key="4">
    <source>
        <dbReference type="ARBA" id="ARBA00022553"/>
    </source>
</evidence>
<sequence>MIIVPVGITIVTAFICLLVLWTVLGRTTGLGFGDSESFQEAQGTIAFAVEEILESNPEDQVKQLHSISRLLDDASMSVTILEDGKLLYQYGENSSKDSLLITAVEAMGEGGFLSTTDRSLFADTLISNGKTYQLYLFSTPRRYAYTTLKAVFALSLLILAAVIVLSVYATNFFLTKFVFQKINTPLNILIDGVHQIRDGNLSYRIVYEGDDEFAAICTDFNEMAVKLKHSVEQARLHEESHKALVAELSHDLRSPLTSIQAYVSGLLDGIAPTEETRQRYLLTIQKKAEEIQHLVSQMLLFSKMELDEYPLHLETTDLKRYLLLFFSEAQPEYAAQGLAITYELCDAQVTVDRAALHRVLVNILDNSVKYKTKEQGRMHVVLSDRGDNFQLSMTDDGPGVTPHSLPKLFDLFYRESVSRRDPQLGSGLGLAIAAKIIERMGGMIRAELASPQGLSLLIHLPKETVHVPNTDR</sequence>